<reference evidence="1" key="1">
    <citation type="journal article" date="2022" name="Int. J. Mol. Sci.">
        <title>Draft Genome of Tanacetum Coccineum: Genomic Comparison of Closely Related Tanacetum-Family Plants.</title>
        <authorList>
            <person name="Yamashiro T."/>
            <person name="Shiraishi A."/>
            <person name="Nakayama K."/>
            <person name="Satake H."/>
        </authorList>
    </citation>
    <scope>NUCLEOTIDE SEQUENCE</scope>
</reference>
<dbReference type="Proteomes" id="UP001151760">
    <property type="component" value="Unassembled WGS sequence"/>
</dbReference>
<protein>
    <submittedName>
        <fullName evidence="1">Uncharacterized protein</fullName>
    </submittedName>
</protein>
<comment type="caution">
    <text evidence="1">The sequence shown here is derived from an EMBL/GenBank/DDBJ whole genome shotgun (WGS) entry which is preliminary data.</text>
</comment>
<evidence type="ECO:0000313" key="1">
    <source>
        <dbReference type="EMBL" id="GJT03749.1"/>
    </source>
</evidence>
<name>A0ABQ5ARU2_9ASTR</name>
<sequence length="123" mass="14386">MLEDFSSNSKGKRTYAYTFLFLKLKNFECLSCPAEEQLLNHLLKQRQYPIAVFRRIPSSRTVMTEVILMKNEPELIVQTSYLFIRCKFREAQVAQYAVARRKEIDFHSSFLPSAIGSSSYRAF</sequence>
<evidence type="ECO:0000313" key="2">
    <source>
        <dbReference type="Proteomes" id="UP001151760"/>
    </source>
</evidence>
<dbReference type="EMBL" id="BQNB010012453">
    <property type="protein sequence ID" value="GJT03749.1"/>
    <property type="molecule type" value="Genomic_DNA"/>
</dbReference>
<organism evidence="1 2">
    <name type="scientific">Tanacetum coccineum</name>
    <dbReference type="NCBI Taxonomy" id="301880"/>
    <lineage>
        <taxon>Eukaryota</taxon>
        <taxon>Viridiplantae</taxon>
        <taxon>Streptophyta</taxon>
        <taxon>Embryophyta</taxon>
        <taxon>Tracheophyta</taxon>
        <taxon>Spermatophyta</taxon>
        <taxon>Magnoliopsida</taxon>
        <taxon>eudicotyledons</taxon>
        <taxon>Gunneridae</taxon>
        <taxon>Pentapetalae</taxon>
        <taxon>asterids</taxon>
        <taxon>campanulids</taxon>
        <taxon>Asterales</taxon>
        <taxon>Asteraceae</taxon>
        <taxon>Asteroideae</taxon>
        <taxon>Anthemideae</taxon>
        <taxon>Anthemidinae</taxon>
        <taxon>Tanacetum</taxon>
    </lineage>
</organism>
<proteinExistence type="predicted"/>
<accession>A0ABQ5ARU2</accession>
<gene>
    <name evidence="1" type="ORF">Tco_0838211</name>
</gene>
<reference evidence="1" key="2">
    <citation type="submission" date="2022-01" db="EMBL/GenBank/DDBJ databases">
        <authorList>
            <person name="Yamashiro T."/>
            <person name="Shiraishi A."/>
            <person name="Satake H."/>
            <person name="Nakayama K."/>
        </authorList>
    </citation>
    <scope>NUCLEOTIDE SEQUENCE</scope>
</reference>
<keyword evidence="2" id="KW-1185">Reference proteome</keyword>